<protein>
    <submittedName>
        <fullName evidence="7">C-4 methyl sterol oxidase</fullName>
    </submittedName>
</protein>
<name>F4PQ44_CACFS</name>
<dbReference type="GO" id="GO:0016020">
    <property type="term" value="C:membrane"/>
    <property type="evidence" value="ECO:0007669"/>
    <property type="project" value="UniProtKB-SubCell"/>
</dbReference>
<dbReference type="STRING" id="1054147.F4PQ44"/>
<dbReference type="AlphaFoldDB" id="F4PQ44"/>
<evidence type="ECO:0000256" key="2">
    <source>
        <dbReference type="ARBA" id="ARBA00022692"/>
    </source>
</evidence>
<evidence type="ECO:0000256" key="5">
    <source>
        <dbReference type="SAM" id="Phobius"/>
    </source>
</evidence>
<evidence type="ECO:0000256" key="3">
    <source>
        <dbReference type="ARBA" id="ARBA00022989"/>
    </source>
</evidence>
<dbReference type="EMBL" id="GL883009">
    <property type="protein sequence ID" value="EGG22507.1"/>
    <property type="molecule type" value="Genomic_DNA"/>
</dbReference>
<dbReference type="RefSeq" id="XP_004360358.1">
    <property type="nucleotide sequence ID" value="XM_004360301.1"/>
</dbReference>
<feature type="transmembrane region" description="Helical" evidence="5">
    <location>
        <begin position="72"/>
        <end position="93"/>
    </location>
</feature>
<keyword evidence="3 5" id="KW-1133">Transmembrane helix</keyword>
<organism evidence="7 8">
    <name type="scientific">Cavenderia fasciculata</name>
    <name type="common">Slime mold</name>
    <name type="synonym">Dictyostelium fasciculatum</name>
    <dbReference type="NCBI Taxonomy" id="261658"/>
    <lineage>
        <taxon>Eukaryota</taxon>
        <taxon>Amoebozoa</taxon>
        <taxon>Evosea</taxon>
        <taxon>Eumycetozoa</taxon>
        <taxon>Dictyostelia</taxon>
        <taxon>Acytosteliales</taxon>
        <taxon>Cavenderiaceae</taxon>
        <taxon>Cavenderia</taxon>
    </lineage>
</organism>
<dbReference type="GO" id="GO:0005506">
    <property type="term" value="F:iron ion binding"/>
    <property type="evidence" value="ECO:0007669"/>
    <property type="project" value="InterPro"/>
</dbReference>
<proteinExistence type="predicted"/>
<feature type="transmembrane region" description="Helical" evidence="5">
    <location>
        <begin position="28"/>
        <end position="51"/>
    </location>
</feature>
<dbReference type="PANTHER" id="PTHR11863">
    <property type="entry name" value="STEROL DESATURASE"/>
    <property type="match status" value="1"/>
</dbReference>
<dbReference type="InterPro" id="IPR006694">
    <property type="entry name" value="Fatty_acid_hydroxylase"/>
</dbReference>
<evidence type="ECO:0000313" key="8">
    <source>
        <dbReference type="Proteomes" id="UP000007797"/>
    </source>
</evidence>
<evidence type="ECO:0000256" key="4">
    <source>
        <dbReference type="ARBA" id="ARBA00023136"/>
    </source>
</evidence>
<keyword evidence="4 5" id="KW-0472">Membrane</keyword>
<accession>F4PQ44</accession>
<dbReference type="GO" id="GO:0016491">
    <property type="term" value="F:oxidoreductase activity"/>
    <property type="evidence" value="ECO:0007669"/>
    <property type="project" value="InterPro"/>
</dbReference>
<dbReference type="Pfam" id="PF04116">
    <property type="entry name" value="FA_hydroxylase"/>
    <property type="match status" value="1"/>
</dbReference>
<sequence>MNSTELVATGMVEQVWFNFVDNFDEDNLISWGTFFAHQFFYFLAYVPFFLCDFIPYFKKYKIQPNKENDFKLQLNCVLKVVGTHVFVQLPMMILFHPGIKLIGLKAKAPIPSLGYLIITLIGSYLIEDFYFYFIHRLLHHGKWYKYIHKIHHDHQAPFGISAEYAHPLETLLLGVGTCFGPFIFSRDLFTLWVWLAFRLFQTVECHSGYDFPWAPTKWIPFWGGAHFHDFHHETFVGNYSSTFTYLDQIFGTSDKYYARLAKQQEEATKVKI</sequence>
<evidence type="ECO:0000256" key="1">
    <source>
        <dbReference type="ARBA" id="ARBA00004370"/>
    </source>
</evidence>
<dbReference type="GO" id="GO:0008610">
    <property type="term" value="P:lipid biosynthetic process"/>
    <property type="evidence" value="ECO:0007669"/>
    <property type="project" value="InterPro"/>
</dbReference>
<reference evidence="8" key="1">
    <citation type="journal article" date="2011" name="Genome Res.">
        <title>Phylogeny-wide analysis of social amoeba genomes highlights ancient origins for complex intercellular communication.</title>
        <authorList>
            <person name="Heidel A.J."/>
            <person name="Lawal H.M."/>
            <person name="Felder M."/>
            <person name="Schilde C."/>
            <person name="Helps N.R."/>
            <person name="Tunggal B."/>
            <person name="Rivero F."/>
            <person name="John U."/>
            <person name="Schleicher M."/>
            <person name="Eichinger L."/>
            <person name="Platzer M."/>
            <person name="Noegel A.A."/>
            <person name="Schaap P."/>
            <person name="Gloeckner G."/>
        </authorList>
    </citation>
    <scope>NUCLEOTIDE SEQUENCE [LARGE SCALE GENOMIC DNA]</scope>
    <source>
        <strain evidence="8">SH3</strain>
    </source>
</reference>
<dbReference type="InterPro" id="IPR050307">
    <property type="entry name" value="Sterol_Desaturase_Related"/>
</dbReference>
<dbReference type="OMA" id="IVHEFIY"/>
<comment type="subcellular location">
    <subcellularLocation>
        <location evidence="1">Membrane</location>
    </subcellularLocation>
</comment>
<feature type="transmembrane region" description="Helical" evidence="5">
    <location>
        <begin position="113"/>
        <end position="133"/>
    </location>
</feature>
<evidence type="ECO:0000313" key="7">
    <source>
        <dbReference type="EMBL" id="EGG22507.1"/>
    </source>
</evidence>
<gene>
    <name evidence="7" type="ORF">DFA_04635</name>
</gene>
<dbReference type="GeneID" id="14874647"/>
<dbReference type="OrthoDB" id="1658724at2759"/>
<keyword evidence="2 5" id="KW-0812">Transmembrane</keyword>
<dbReference type="KEGG" id="dfa:DFA_04635"/>
<dbReference type="Proteomes" id="UP000007797">
    <property type="component" value="Unassembled WGS sequence"/>
</dbReference>
<keyword evidence="8" id="KW-1185">Reference proteome</keyword>
<feature type="domain" description="Fatty acid hydroxylase" evidence="6">
    <location>
        <begin position="124"/>
        <end position="252"/>
    </location>
</feature>
<evidence type="ECO:0000259" key="6">
    <source>
        <dbReference type="Pfam" id="PF04116"/>
    </source>
</evidence>